<dbReference type="AlphaFoldDB" id="A0AAW0JZ23"/>
<dbReference type="EMBL" id="PKMF04000429">
    <property type="protein sequence ID" value="KAK7832235.1"/>
    <property type="molecule type" value="Genomic_DNA"/>
</dbReference>
<evidence type="ECO:0000313" key="2">
    <source>
        <dbReference type="Proteomes" id="UP000237347"/>
    </source>
</evidence>
<reference evidence="1 2" key="1">
    <citation type="journal article" date="2018" name="Sci. Data">
        <title>The draft genome sequence of cork oak.</title>
        <authorList>
            <person name="Ramos A.M."/>
            <person name="Usie A."/>
            <person name="Barbosa P."/>
            <person name="Barros P.M."/>
            <person name="Capote T."/>
            <person name="Chaves I."/>
            <person name="Simoes F."/>
            <person name="Abreu I."/>
            <person name="Carrasquinho I."/>
            <person name="Faro C."/>
            <person name="Guimaraes J.B."/>
            <person name="Mendonca D."/>
            <person name="Nobrega F."/>
            <person name="Rodrigues L."/>
            <person name="Saibo N.J.M."/>
            <person name="Varela M.C."/>
            <person name="Egas C."/>
            <person name="Matos J."/>
            <person name="Miguel C.M."/>
            <person name="Oliveira M.M."/>
            <person name="Ricardo C.P."/>
            <person name="Goncalves S."/>
        </authorList>
    </citation>
    <scope>NUCLEOTIDE SEQUENCE [LARGE SCALE GENOMIC DNA]</scope>
    <source>
        <strain evidence="2">cv. HL8</strain>
    </source>
</reference>
<accession>A0AAW0JZ23</accession>
<keyword evidence="2" id="KW-1185">Reference proteome</keyword>
<protein>
    <submittedName>
        <fullName evidence="1">Uncharacterized protein</fullName>
    </submittedName>
</protein>
<proteinExistence type="predicted"/>
<sequence length="73" mass="8074">MLSTIELRKEWGWGCGHLLHQGNIKNGFITRPGSCYRPCLASEEDVEDLLQILLTTMNLGKSEIGLWASPASS</sequence>
<gene>
    <name evidence="1" type="ORF">CFP56_026684</name>
</gene>
<organism evidence="1 2">
    <name type="scientific">Quercus suber</name>
    <name type="common">Cork oak</name>
    <dbReference type="NCBI Taxonomy" id="58331"/>
    <lineage>
        <taxon>Eukaryota</taxon>
        <taxon>Viridiplantae</taxon>
        <taxon>Streptophyta</taxon>
        <taxon>Embryophyta</taxon>
        <taxon>Tracheophyta</taxon>
        <taxon>Spermatophyta</taxon>
        <taxon>Magnoliopsida</taxon>
        <taxon>eudicotyledons</taxon>
        <taxon>Gunneridae</taxon>
        <taxon>Pentapetalae</taxon>
        <taxon>rosids</taxon>
        <taxon>fabids</taxon>
        <taxon>Fagales</taxon>
        <taxon>Fagaceae</taxon>
        <taxon>Quercus</taxon>
    </lineage>
</organism>
<comment type="caution">
    <text evidence="1">The sequence shown here is derived from an EMBL/GenBank/DDBJ whole genome shotgun (WGS) entry which is preliminary data.</text>
</comment>
<dbReference type="Proteomes" id="UP000237347">
    <property type="component" value="Unassembled WGS sequence"/>
</dbReference>
<evidence type="ECO:0000313" key="1">
    <source>
        <dbReference type="EMBL" id="KAK7832235.1"/>
    </source>
</evidence>
<name>A0AAW0JZ23_QUESU</name>